<comment type="caution">
    <text evidence="2">The sequence shown here is derived from an EMBL/GenBank/DDBJ whole genome shotgun (WGS) entry which is preliminary data.</text>
</comment>
<evidence type="ECO:0000313" key="3">
    <source>
        <dbReference type="Proteomes" id="UP001142153"/>
    </source>
</evidence>
<dbReference type="EMBL" id="JAPZPY010000016">
    <property type="protein sequence ID" value="MCZ8382272.1"/>
    <property type="molecule type" value="Genomic_DNA"/>
</dbReference>
<evidence type="ECO:0000313" key="2">
    <source>
        <dbReference type="EMBL" id="MCZ8382272.1"/>
    </source>
</evidence>
<evidence type="ECO:0008006" key="4">
    <source>
        <dbReference type="Google" id="ProtNLM"/>
    </source>
</evidence>
<accession>A0ABT4Q0G4</accession>
<feature type="region of interest" description="Disordered" evidence="1">
    <location>
        <begin position="1"/>
        <end position="24"/>
    </location>
</feature>
<dbReference type="RefSeq" id="WP_269896743.1">
    <property type="nucleotide sequence ID" value="NZ_JAPZPY010000016.1"/>
</dbReference>
<feature type="compositionally biased region" description="Basic residues" evidence="1">
    <location>
        <begin position="1"/>
        <end position="22"/>
    </location>
</feature>
<reference evidence="2" key="1">
    <citation type="submission" date="2022-12" db="EMBL/GenBank/DDBJ databases">
        <authorList>
            <person name="Deng Y."/>
            <person name="Zhang Y.-Q."/>
        </authorList>
    </citation>
    <scope>NUCLEOTIDE SEQUENCE</scope>
    <source>
        <strain evidence="2">CPCC 205372</strain>
    </source>
</reference>
<keyword evidence="3" id="KW-1185">Reference proteome</keyword>
<sequence length="385" mass="43155">MDDGRRRRRAKQGRRDARRRRSRNEDAGELPLIKEVRRALTRGHPIKLLALASGMIHLSKPDRWGYLKAEKREPFPLDVVIAAYIGMKVRESTAMLAVLAELLPDDAEWKARCRLEVETRTHLLPTWLAHLPDIRVHRVVRKTHILGDRDELWLGARLAGGQELTCAVAINHNMFSEVADVSVWATPIDEVMRGDDRQDFSSAALSLADAKAWIRHGLEHAFFPDDSDSSPGCRPLLVWLVGHLPDGGEAYRRPSWDWQEAEAVIDEFFASTVGRRFAGSGYREVLDAVLETGTGDPLRWSAARIRHALAGASYDDDGIPLEVQINAPELLRAYVPFAHARSGIREELTDEALAAIDNLAPAYHEELIDSARDHGDLFGEEVVAQ</sequence>
<organism evidence="2 3">
    <name type="scientific">Mycobacterium hippophais</name>
    <dbReference type="NCBI Taxonomy" id="3016340"/>
    <lineage>
        <taxon>Bacteria</taxon>
        <taxon>Bacillati</taxon>
        <taxon>Actinomycetota</taxon>
        <taxon>Actinomycetes</taxon>
        <taxon>Mycobacteriales</taxon>
        <taxon>Mycobacteriaceae</taxon>
        <taxon>Mycobacterium</taxon>
    </lineage>
</organism>
<name>A0ABT4Q0G4_9MYCO</name>
<protein>
    <recommendedName>
        <fullName evidence="4">Transcriptional regulator</fullName>
    </recommendedName>
</protein>
<proteinExistence type="predicted"/>
<evidence type="ECO:0000256" key="1">
    <source>
        <dbReference type="SAM" id="MobiDB-lite"/>
    </source>
</evidence>
<dbReference type="Proteomes" id="UP001142153">
    <property type="component" value="Unassembled WGS sequence"/>
</dbReference>
<gene>
    <name evidence="2" type="ORF">O6P37_25710</name>
</gene>